<keyword evidence="4" id="KW-0067">ATP-binding</keyword>
<name>F0TCM9_METLA</name>
<dbReference type="eggNOG" id="arCOG00194">
    <property type="taxonomic scope" value="Archaea"/>
</dbReference>
<dbReference type="PROSITE" id="PS00211">
    <property type="entry name" value="ABC_TRANSPORTER_1"/>
    <property type="match status" value="1"/>
</dbReference>
<sequence length="306" mass="34251">MIDAENLTRKFDDLIAVDNLSFHINEGEVFGFLGPNGAGKTTTIRMLSCLISKTSGEARIAGYDTSDESESLKIRKLIGLLPENVGLYDDLSAYKNLDFYGKLYDCSLSKRKENIEHFLKMLGLWDKRDVSAGTFSKGMKQKLAIARTLIHDPEILFLDEPTANLDPESSKTVREFILDLKNENKTIFINTHNLDEAQRICDKIGIFNKKLMAIGSPEDLERSVWSNKTVIQLKRVTEKILESLESLSIGKFTSNDTEIKIDVNDPELDNPLIVSTIVAAGGEVQYVNRLSPTLEEAYLKIVKGGK</sequence>
<gene>
    <name evidence="6" type="ordered locus">Metbo_1059</name>
</gene>
<protein>
    <submittedName>
        <fullName evidence="6">Phosphonate-transporting ATPase</fullName>
        <ecNumber evidence="6">3.6.3.28</ecNumber>
    </submittedName>
</protein>
<dbReference type="HOGENOM" id="CLU_000604_1_2_2"/>
<dbReference type="EC" id="3.6.3.28" evidence="6"/>
<dbReference type="SMART" id="SM00382">
    <property type="entry name" value="AAA"/>
    <property type="match status" value="1"/>
</dbReference>
<dbReference type="SUPFAM" id="SSF52540">
    <property type="entry name" value="P-loop containing nucleoside triphosphate hydrolases"/>
    <property type="match status" value="1"/>
</dbReference>
<proteinExistence type="inferred from homology"/>
<dbReference type="GeneID" id="10277508"/>
<dbReference type="InterPro" id="IPR050763">
    <property type="entry name" value="ABC_transporter_ATP-binding"/>
</dbReference>
<evidence type="ECO:0000259" key="5">
    <source>
        <dbReference type="PROSITE" id="PS50893"/>
    </source>
</evidence>
<feature type="domain" description="ABC transporter" evidence="5">
    <location>
        <begin position="2"/>
        <end position="233"/>
    </location>
</feature>
<dbReference type="InterPro" id="IPR027417">
    <property type="entry name" value="P-loop_NTPase"/>
</dbReference>
<dbReference type="AlphaFoldDB" id="F0TCM9"/>
<dbReference type="Pfam" id="PF00005">
    <property type="entry name" value="ABC_tran"/>
    <property type="match status" value="1"/>
</dbReference>
<dbReference type="OrthoDB" id="87732at2157"/>
<dbReference type="GO" id="GO:0016887">
    <property type="term" value="F:ATP hydrolysis activity"/>
    <property type="evidence" value="ECO:0007669"/>
    <property type="project" value="InterPro"/>
</dbReference>
<dbReference type="PANTHER" id="PTHR42711">
    <property type="entry name" value="ABC TRANSPORTER ATP-BINDING PROTEIN"/>
    <property type="match status" value="1"/>
</dbReference>
<evidence type="ECO:0000256" key="1">
    <source>
        <dbReference type="ARBA" id="ARBA00005417"/>
    </source>
</evidence>
<dbReference type="InterPro" id="IPR017871">
    <property type="entry name" value="ABC_transporter-like_CS"/>
</dbReference>
<reference evidence="6 7" key="2">
    <citation type="journal article" date="2014" name="Int. J. Syst. Evol. Microbiol.">
        <title>Methanobacterium paludis sp. nov. and a novel strain of Methanobacterium lacus isolated from northern peatlands.</title>
        <authorList>
            <person name="Cadillo-Quiroz H."/>
            <person name="Brauer S.L."/>
            <person name="Goodson N."/>
            <person name="Yavitt J.B."/>
            <person name="Zinder S.H."/>
        </authorList>
    </citation>
    <scope>NUCLEOTIDE SEQUENCE [LARGE SCALE GENOMIC DNA]</scope>
    <source>
        <strain evidence="6 7">AL-21</strain>
    </source>
</reference>
<dbReference type="EMBL" id="CP002551">
    <property type="protein sequence ID" value="ADZ09306.1"/>
    <property type="molecule type" value="Genomic_DNA"/>
</dbReference>
<evidence type="ECO:0000313" key="7">
    <source>
        <dbReference type="Proteomes" id="UP000007490"/>
    </source>
</evidence>
<dbReference type="PROSITE" id="PS50893">
    <property type="entry name" value="ABC_TRANSPORTER_2"/>
    <property type="match status" value="1"/>
</dbReference>
<dbReference type="Gene3D" id="3.40.50.300">
    <property type="entry name" value="P-loop containing nucleotide triphosphate hydrolases"/>
    <property type="match status" value="1"/>
</dbReference>
<evidence type="ECO:0000256" key="2">
    <source>
        <dbReference type="ARBA" id="ARBA00022448"/>
    </source>
</evidence>
<dbReference type="KEGG" id="mel:Metbo_1059"/>
<evidence type="ECO:0000256" key="4">
    <source>
        <dbReference type="ARBA" id="ARBA00022840"/>
    </source>
</evidence>
<dbReference type="STRING" id="877455.Metbo_1059"/>
<keyword evidence="6" id="KW-0378">Hydrolase</keyword>
<keyword evidence="7" id="KW-1185">Reference proteome</keyword>
<keyword evidence="2" id="KW-0813">Transport</keyword>
<evidence type="ECO:0000256" key="3">
    <source>
        <dbReference type="ARBA" id="ARBA00022741"/>
    </source>
</evidence>
<reference evidence="7" key="1">
    <citation type="submission" date="2011-02" db="EMBL/GenBank/DDBJ databases">
        <title>Complete sequence of Methanobacterium sp. AL-21.</title>
        <authorList>
            <consortium name="US DOE Joint Genome Institute"/>
            <person name="Lucas S."/>
            <person name="Copeland A."/>
            <person name="Lapidus A."/>
            <person name="Cheng J.-F."/>
            <person name="Goodwin L."/>
            <person name="Pitluck S."/>
            <person name="Chertkov O."/>
            <person name="Detter J.C."/>
            <person name="Han C."/>
            <person name="Tapia R."/>
            <person name="Land M."/>
            <person name="Hauser L."/>
            <person name="Kyrpides N."/>
            <person name="Ivanova N."/>
            <person name="Mikhailova N."/>
            <person name="Pagani I."/>
            <person name="Cadillo-Quiroz H."/>
            <person name="Imachi H."/>
            <person name="Zinder S."/>
            <person name="Liu W."/>
            <person name="Woyke T."/>
        </authorList>
    </citation>
    <scope>NUCLEOTIDE SEQUENCE [LARGE SCALE GENOMIC DNA]</scope>
    <source>
        <strain evidence="7">AL-21</strain>
    </source>
</reference>
<comment type="similarity">
    <text evidence="1">Belongs to the ABC transporter superfamily.</text>
</comment>
<dbReference type="GO" id="GO:0005524">
    <property type="term" value="F:ATP binding"/>
    <property type="evidence" value="ECO:0007669"/>
    <property type="project" value="UniProtKB-KW"/>
</dbReference>
<evidence type="ECO:0000313" key="6">
    <source>
        <dbReference type="EMBL" id="ADZ09306.1"/>
    </source>
</evidence>
<dbReference type="InterPro" id="IPR003593">
    <property type="entry name" value="AAA+_ATPase"/>
</dbReference>
<keyword evidence="3" id="KW-0547">Nucleotide-binding</keyword>
<dbReference type="InterPro" id="IPR003439">
    <property type="entry name" value="ABC_transporter-like_ATP-bd"/>
</dbReference>
<organism evidence="6 7">
    <name type="scientific">Methanobacterium lacus (strain AL-21)</name>
    <dbReference type="NCBI Taxonomy" id="877455"/>
    <lineage>
        <taxon>Archaea</taxon>
        <taxon>Methanobacteriati</taxon>
        <taxon>Methanobacteriota</taxon>
        <taxon>Methanomada group</taxon>
        <taxon>Methanobacteria</taxon>
        <taxon>Methanobacteriales</taxon>
        <taxon>Methanobacteriaceae</taxon>
        <taxon>Methanobacterium</taxon>
    </lineage>
</organism>
<dbReference type="Proteomes" id="UP000007490">
    <property type="component" value="Chromosome"/>
</dbReference>
<dbReference type="PANTHER" id="PTHR42711:SF5">
    <property type="entry name" value="ABC TRANSPORTER ATP-BINDING PROTEIN NATA"/>
    <property type="match status" value="1"/>
</dbReference>
<dbReference type="RefSeq" id="WP_013644657.1">
    <property type="nucleotide sequence ID" value="NC_015216.1"/>
</dbReference>
<accession>F0TCM9</accession>